<dbReference type="EMBL" id="BSOS01000007">
    <property type="protein sequence ID" value="GLR65786.1"/>
    <property type="molecule type" value="Genomic_DNA"/>
</dbReference>
<dbReference type="InterPro" id="IPR001763">
    <property type="entry name" value="Rhodanese-like_dom"/>
</dbReference>
<dbReference type="Proteomes" id="UP001156641">
    <property type="component" value="Unassembled WGS sequence"/>
</dbReference>
<accession>A0ABQ6A1X2</accession>
<reference evidence="5" key="1">
    <citation type="journal article" date="2019" name="Int. J. Syst. Evol. Microbiol.">
        <title>The Global Catalogue of Microorganisms (GCM) 10K type strain sequencing project: providing services to taxonomists for standard genome sequencing and annotation.</title>
        <authorList>
            <consortium name="The Broad Institute Genomics Platform"/>
            <consortium name="The Broad Institute Genome Sequencing Center for Infectious Disease"/>
            <person name="Wu L."/>
            <person name="Ma J."/>
        </authorList>
    </citation>
    <scope>NUCLEOTIDE SEQUENCE [LARGE SCALE GENOMIC DNA]</scope>
    <source>
        <strain evidence="5">NBRC 112502</strain>
    </source>
</reference>
<feature type="domain" description="Rhodanese" evidence="3">
    <location>
        <begin position="15"/>
        <end position="132"/>
    </location>
</feature>
<dbReference type="SMART" id="SM00450">
    <property type="entry name" value="RHOD"/>
    <property type="match status" value="2"/>
</dbReference>
<dbReference type="InterPro" id="IPR001307">
    <property type="entry name" value="Thiosulphate_STrfase_CS"/>
</dbReference>
<protein>
    <submittedName>
        <fullName evidence="4">Sulfurtransferase</fullName>
    </submittedName>
</protein>
<dbReference type="InterPro" id="IPR045078">
    <property type="entry name" value="TST/MPST-like"/>
</dbReference>
<evidence type="ECO:0000259" key="3">
    <source>
        <dbReference type="PROSITE" id="PS50206"/>
    </source>
</evidence>
<dbReference type="PANTHER" id="PTHR11364">
    <property type="entry name" value="THIOSULFATE SULFERTANSFERASE"/>
    <property type="match status" value="1"/>
</dbReference>
<dbReference type="CDD" id="cd01449">
    <property type="entry name" value="TST_Repeat_2"/>
    <property type="match status" value="1"/>
</dbReference>
<dbReference type="Gene3D" id="3.40.250.10">
    <property type="entry name" value="Rhodanese-like domain"/>
    <property type="match status" value="2"/>
</dbReference>
<dbReference type="PROSITE" id="PS00380">
    <property type="entry name" value="RHODANESE_1"/>
    <property type="match status" value="1"/>
</dbReference>
<keyword evidence="1" id="KW-0808">Transferase</keyword>
<evidence type="ECO:0000256" key="2">
    <source>
        <dbReference type="ARBA" id="ARBA00022737"/>
    </source>
</evidence>
<dbReference type="Pfam" id="PF00581">
    <property type="entry name" value="Rhodanese"/>
    <property type="match status" value="2"/>
</dbReference>
<feature type="domain" description="Rhodanese" evidence="3">
    <location>
        <begin position="171"/>
        <end position="284"/>
    </location>
</feature>
<dbReference type="RefSeq" id="WP_284256313.1">
    <property type="nucleotide sequence ID" value="NZ_BSOS01000007.1"/>
</dbReference>
<name>A0ABQ6A1X2_9PROT</name>
<proteinExistence type="predicted"/>
<dbReference type="InterPro" id="IPR036873">
    <property type="entry name" value="Rhodanese-like_dom_sf"/>
</dbReference>
<dbReference type="NCBIfam" id="NF008557">
    <property type="entry name" value="PRK11493.1"/>
    <property type="match status" value="1"/>
</dbReference>
<evidence type="ECO:0000313" key="5">
    <source>
        <dbReference type="Proteomes" id="UP001156641"/>
    </source>
</evidence>
<evidence type="ECO:0000256" key="1">
    <source>
        <dbReference type="ARBA" id="ARBA00022679"/>
    </source>
</evidence>
<keyword evidence="2" id="KW-0677">Repeat</keyword>
<sequence length="285" mass="29650">MPPLVTAAWLAGALGKPGVRVLDATYYLPNENKDARALFLSGHIPGARFFDLDEVCDHSTPLPHMLPAPAAFAAAMAGLGVSSADHVVVYDQRGLFSAARLWWMLRVFGHDNVAVLDGGLPGWVAAGHPVETGEPAAAAPSNLGAAAPGNFGATYRGHMVRGLDDMRRNLETNEALVLDARPAGRFDASVPEPRPGMRGGHIPGAKSLPLAALLENGYMPPPQRLREIFAAAGVGPGQAVITSCGSGITAAVLTLGLVVAGLPEGALYDGSWSEWGARDDTPVEV</sequence>
<dbReference type="PANTHER" id="PTHR11364:SF27">
    <property type="entry name" value="SULFURTRANSFERASE"/>
    <property type="match status" value="1"/>
</dbReference>
<evidence type="ECO:0000313" key="4">
    <source>
        <dbReference type="EMBL" id="GLR65786.1"/>
    </source>
</evidence>
<dbReference type="PROSITE" id="PS50206">
    <property type="entry name" value="RHODANESE_3"/>
    <property type="match status" value="2"/>
</dbReference>
<dbReference type="SUPFAM" id="SSF52821">
    <property type="entry name" value="Rhodanese/Cell cycle control phosphatase"/>
    <property type="match status" value="2"/>
</dbReference>
<comment type="caution">
    <text evidence="4">The sequence shown here is derived from an EMBL/GenBank/DDBJ whole genome shotgun (WGS) entry which is preliminary data.</text>
</comment>
<keyword evidence="5" id="KW-1185">Reference proteome</keyword>
<gene>
    <name evidence="4" type="ORF">GCM10010909_04640</name>
</gene>
<organism evidence="4 5">
    <name type="scientific">Acidocella aquatica</name>
    <dbReference type="NCBI Taxonomy" id="1922313"/>
    <lineage>
        <taxon>Bacteria</taxon>
        <taxon>Pseudomonadati</taxon>
        <taxon>Pseudomonadota</taxon>
        <taxon>Alphaproteobacteria</taxon>
        <taxon>Acetobacterales</taxon>
        <taxon>Acidocellaceae</taxon>
        <taxon>Acidocella</taxon>
    </lineage>
</organism>
<dbReference type="CDD" id="cd01448">
    <property type="entry name" value="TST_Repeat_1"/>
    <property type="match status" value="1"/>
</dbReference>